<dbReference type="Gene3D" id="6.10.250.2410">
    <property type="match status" value="1"/>
</dbReference>
<dbReference type="HAMAP" id="MF_01805">
    <property type="entry name" value="ScpA"/>
    <property type="match status" value="1"/>
</dbReference>
<dbReference type="GO" id="GO:0051301">
    <property type="term" value="P:cell division"/>
    <property type="evidence" value="ECO:0007669"/>
    <property type="project" value="UniProtKB-KW"/>
</dbReference>
<dbReference type="GO" id="GO:0005737">
    <property type="term" value="C:cytoplasm"/>
    <property type="evidence" value="ECO:0007669"/>
    <property type="project" value="UniProtKB-SubCell"/>
</dbReference>
<dbReference type="Proteomes" id="UP000199695">
    <property type="component" value="Unassembled WGS sequence"/>
</dbReference>
<sequence>MTGKADVKIKLDMFEGPLDLLLHLIEKSEVDIYEVPIAKITDQYMQILAEAQEMELDIASEFLVMAATLVAIKSRMLLPKPESVEEELAFGEEDGYDPREELVQRLLEYKRYKRLGEVLRQREEERSKVYSRPPLNLTPYAPEVNPLEGLSPDDLLQAFVDVLKNRKPPEPITKVAREEISVSARMEEIYQDLLRHGQLFFSKLLVWDQVTKERVITTFLALLELMKLKRIVCRQSRLFGDILIERLEAEVAHNG</sequence>
<dbReference type="InterPro" id="IPR023093">
    <property type="entry name" value="ScpA-like_C"/>
</dbReference>
<dbReference type="Gene3D" id="1.10.10.580">
    <property type="entry name" value="Structural maintenance of chromosome 1. Chain E"/>
    <property type="match status" value="1"/>
</dbReference>
<proteinExistence type="inferred from homology"/>
<dbReference type="AlphaFoldDB" id="A0A1H8ELJ4"/>
<organism evidence="4 5">
    <name type="scientific">Lihuaxuella thermophila</name>
    <dbReference type="NCBI Taxonomy" id="1173111"/>
    <lineage>
        <taxon>Bacteria</taxon>
        <taxon>Bacillati</taxon>
        <taxon>Bacillota</taxon>
        <taxon>Bacilli</taxon>
        <taxon>Bacillales</taxon>
        <taxon>Thermoactinomycetaceae</taxon>
        <taxon>Lihuaxuella</taxon>
    </lineage>
</organism>
<keyword evidence="3" id="KW-0131">Cell cycle</keyword>
<dbReference type="STRING" id="1173111.SAMN05444955_10754"/>
<keyword evidence="3" id="KW-0963">Cytoplasm</keyword>
<dbReference type="PANTHER" id="PTHR33969:SF2">
    <property type="entry name" value="SEGREGATION AND CONDENSATION PROTEIN A"/>
    <property type="match status" value="1"/>
</dbReference>
<protein>
    <recommendedName>
        <fullName evidence="2 3">Segregation and condensation protein A</fullName>
    </recommendedName>
</protein>
<comment type="similarity">
    <text evidence="3">Belongs to the ScpA family.</text>
</comment>
<comment type="subunit">
    <text evidence="3">Component of a cohesin-like complex composed of ScpA, ScpB and the Smc homodimer, in which ScpA and ScpB bind to the head domain of Smc. The presence of the three proteins is required for the association of the complex with DNA.</text>
</comment>
<dbReference type="GO" id="GO:0007059">
    <property type="term" value="P:chromosome segregation"/>
    <property type="evidence" value="ECO:0007669"/>
    <property type="project" value="UniProtKB-UniRule"/>
</dbReference>
<accession>A0A1H8ELJ4</accession>
<dbReference type="EMBL" id="FOCQ01000007">
    <property type="protein sequence ID" value="SEN20270.1"/>
    <property type="molecule type" value="Genomic_DNA"/>
</dbReference>
<keyword evidence="5" id="KW-1185">Reference proteome</keyword>
<evidence type="ECO:0000256" key="3">
    <source>
        <dbReference type="HAMAP-Rule" id="MF_01805"/>
    </source>
</evidence>
<evidence type="ECO:0000313" key="5">
    <source>
        <dbReference type="Proteomes" id="UP000199695"/>
    </source>
</evidence>
<comment type="function">
    <text evidence="3">Participates in chromosomal partition during cell division. May act via the formation of a condensin-like complex containing Smc and ScpB that pull DNA away from mid-cell into both cell halves.</text>
</comment>
<name>A0A1H8ELJ4_9BACL</name>
<reference evidence="4 5" key="1">
    <citation type="submission" date="2016-10" db="EMBL/GenBank/DDBJ databases">
        <authorList>
            <person name="de Groot N.N."/>
        </authorList>
    </citation>
    <scope>NUCLEOTIDE SEQUENCE [LARGE SCALE GENOMIC DNA]</scope>
    <source>
        <strain evidence="4 5">DSM 46701</strain>
    </source>
</reference>
<evidence type="ECO:0000256" key="2">
    <source>
        <dbReference type="ARBA" id="ARBA00044777"/>
    </source>
</evidence>
<dbReference type="GO" id="GO:0006260">
    <property type="term" value="P:DNA replication"/>
    <property type="evidence" value="ECO:0007669"/>
    <property type="project" value="UniProtKB-UniRule"/>
</dbReference>
<comment type="subcellular location">
    <subcellularLocation>
        <location evidence="3">Cytoplasm</location>
    </subcellularLocation>
    <text evidence="3">Associated with two foci at the outer edges of the nucleoid region in young cells, and at four foci within both cell halves in older cells.</text>
</comment>
<dbReference type="PANTHER" id="PTHR33969">
    <property type="entry name" value="SEGREGATION AND CONDENSATION PROTEIN A"/>
    <property type="match status" value="1"/>
</dbReference>
<evidence type="ECO:0000313" key="4">
    <source>
        <dbReference type="EMBL" id="SEN20270.1"/>
    </source>
</evidence>
<dbReference type="InterPro" id="IPR003768">
    <property type="entry name" value="ScpA"/>
</dbReference>
<gene>
    <name evidence="3" type="primary">scpA</name>
    <name evidence="4" type="ORF">SAMN05444955_10754</name>
</gene>
<dbReference type="Pfam" id="PF02616">
    <property type="entry name" value="SMC_ScpA"/>
    <property type="match status" value="1"/>
</dbReference>
<keyword evidence="3" id="KW-0132">Cell division</keyword>
<evidence type="ECO:0000256" key="1">
    <source>
        <dbReference type="ARBA" id="ARBA00022829"/>
    </source>
</evidence>
<keyword evidence="1 3" id="KW-0159">Chromosome partition</keyword>